<dbReference type="AlphaFoldDB" id="A0AAV4XJG3"/>
<organism evidence="1 2">
    <name type="scientific">Caerostris extrusa</name>
    <name type="common">Bark spider</name>
    <name type="synonym">Caerostris bankana</name>
    <dbReference type="NCBI Taxonomy" id="172846"/>
    <lineage>
        <taxon>Eukaryota</taxon>
        <taxon>Metazoa</taxon>
        <taxon>Ecdysozoa</taxon>
        <taxon>Arthropoda</taxon>
        <taxon>Chelicerata</taxon>
        <taxon>Arachnida</taxon>
        <taxon>Araneae</taxon>
        <taxon>Araneomorphae</taxon>
        <taxon>Entelegynae</taxon>
        <taxon>Araneoidea</taxon>
        <taxon>Araneidae</taxon>
        <taxon>Caerostris</taxon>
    </lineage>
</organism>
<comment type="caution">
    <text evidence="1">The sequence shown here is derived from an EMBL/GenBank/DDBJ whole genome shotgun (WGS) entry which is preliminary data.</text>
</comment>
<name>A0AAV4XJG3_CAEEX</name>
<dbReference type="EMBL" id="BPLR01017884">
    <property type="protein sequence ID" value="GIY95215.1"/>
    <property type="molecule type" value="Genomic_DNA"/>
</dbReference>
<protein>
    <submittedName>
        <fullName evidence="1">Uncharacterized protein</fullName>
    </submittedName>
</protein>
<sequence length="220" mass="25694">MYFCNPSLTEEYVRHLSQFKAIEPSKVVDPSACTCVFGGKSLEMLKSTASERLRIFGYDTHVSINKNMRSRAAEVINKCWSQMHTSNDISDKNIWSSTHKDESEKSYLAKIGCITLGKNGSMVYSQEEFEKYYNITCHPFEFSKRFVNHRHPKNQNNEVMQRIKGLEPEQHIAQRIIKRNIIKGQINRQNKNYMFETSCKKNRRSMLQRNHSGANNNRKC</sequence>
<evidence type="ECO:0000313" key="2">
    <source>
        <dbReference type="Proteomes" id="UP001054945"/>
    </source>
</evidence>
<keyword evidence="2" id="KW-1185">Reference proteome</keyword>
<accession>A0AAV4XJG3</accession>
<dbReference type="Proteomes" id="UP001054945">
    <property type="component" value="Unassembled WGS sequence"/>
</dbReference>
<reference evidence="1 2" key="1">
    <citation type="submission" date="2021-06" db="EMBL/GenBank/DDBJ databases">
        <title>Caerostris extrusa draft genome.</title>
        <authorList>
            <person name="Kono N."/>
            <person name="Arakawa K."/>
        </authorList>
    </citation>
    <scope>NUCLEOTIDE SEQUENCE [LARGE SCALE GENOMIC DNA]</scope>
</reference>
<gene>
    <name evidence="1" type="primary">AVEN_65672_1</name>
    <name evidence="1" type="ORF">CEXT_550131</name>
</gene>
<proteinExistence type="predicted"/>
<evidence type="ECO:0000313" key="1">
    <source>
        <dbReference type="EMBL" id="GIY95215.1"/>
    </source>
</evidence>